<dbReference type="InterPro" id="IPR050195">
    <property type="entry name" value="Primate_lentivir_Gag_pol-like"/>
</dbReference>
<dbReference type="InterPro" id="IPR036875">
    <property type="entry name" value="Znf_CCHC_sf"/>
</dbReference>
<dbReference type="SMART" id="SM00343">
    <property type="entry name" value="ZnF_C2HC"/>
    <property type="match status" value="2"/>
</dbReference>
<feature type="region of interest" description="Disordered" evidence="2">
    <location>
        <begin position="201"/>
        <end position="227"/>
    </location>
</feature>
<dbReference type="PROSITE" id="PS50158">
    <property type="entry name" value="ZF_CCHC"/>
    <property type="match status" value="1"/>
</dbReference>
<evidence type="ECO:0000313" key="5">
    <source>
        <dbReference type="RefSeq" id="XP_027288827.2"/>
    </source>
</evidence>
<reference evidence="5" key="3">
    <citation type="submission" date="2025-08" db="UniProtKB">
        <authorList>
            <consortium name="RefSeq"/>
        </authorList>
    </citation>
    <scope>IDENTIFICATION</scope>
    <source>
        <strain evidence="5">17A/GY</strain>
        <tissue evidence="5">Liver</tissue>
    </source>
</reference>
<gene>
    <name evidence="5" type="primary">LOC113837704</name>
</gene>
<sequence length="227" mass="25090">MVEMVTPEDLTKIRQGADELFQDFVSRLMQASSRIMGDTEAGLLVIKQLAYEHANTNAACQAALKPHRKKGDIDEFIKICADIGPAYTQGLAMAATLQGTSVKDMLFLQKKQDAGKKKGMKPSGGCFGCGQKGHRVRQCPNRGENREPGLCLRCMRGRHWAYKCRSKRDAQGIPLQGNYYGGLPQAPRQIYGATQLRFPALEGPSRTSTEPRQGALDWTSVQPQTQF</sequence>
<evidence type="ECO:0000256" key="2">
    <source>
        <dbReference type="SAM" id="MobiDB-lite"/>
    </source>
</evidence>
<dbReference type="InterPro" id="IPR001878">
    <property type="entry name" value="Znf_CCHC"/>
</dbReference>
<keyword evidence="1" id="KW-0863">Zinc-finger</keyword>
<dbReference type="SUPFAM" id="SSF47353">
    <property type="entry name" value="Retrovirus capsid dimerization domain-like"/>
    <property type="match status" value="1"/>
</dbReference>
<dbReference type="Proteomes" id="UP001108280">
    <property type="component" value="Chromosome X"/>
</dbReference>
<dbReference type="Gene3D" id="1.10.1200.30">
    <property type="match status" value="1"/>
</dbReference>
<dbReference type="GO" id="GO:0003676">
    <property type="term" value="F:nucleic acid binding"/>
    <property type="evidence" value="ECO:0007669"/>
    <property type="project" value="InterPro"/>
</dbReference>
<keyword evidence="1" id="KW-0479">Metal-binding</keyword>
<keyword evidence="4" id="KW-1185">Reference proteome</keyword>
<accession>A0A9J7GMU7</accession>
<reference evidence="4" key="1">
    <citation type="journal article" date="2018" name="Biotechnol. Bioeng.">
        <title>A reference genome of the Chinese hamster based on a hybrid assembly strategy.</title>
        <authorList>
            <person name="Rupp O."/>
            <person name="MacDonald M.L."/>
            <person name="Li S."/>
            <person name="Dhiman H."/>
            <person name="Polson S."/>
            <person name="Griep S."/>
            <person name="Heffner K."/>
            <person name="Hernandez I."/>
            <person name="Brinkrolf K."/>
            <person name="Jadhav V."/>
            <person name="Samoudi M."/>
            <person name="Hao H."/>
            <person name="Kingham B."/>
            <person name="Goesmann A."/>
            <person name="Betenbaugh M.J."/>
            <person name="Lewis N.E."/>
            <person name="Borth N."/>
            <person name="Lee K.H."/>
        </authorList>
    </citation>
    <scope>NUCLEOTIDE SEQUENCE [LARGE SCALE GENOMIC DNA]</scope>
    <source>
        <strain evidence="4">17A/GY</strain>
    </source>
</reference>
<dbReference type="InterPro" id="IPR045345">
    <property type="entry name" value="Gag_p24_C"/>
</dbReference>
<dbReference type="InterPro" id="IPR008916">
    <property type="entry name" value="Retrov_capsid_C"/>
</dbReference>
<dbReference type="OrthoDB" id="9634552at2759"/>
<dbReference type="AlphaFoldDB" id="A0A9J7GMU7"/>
<feature type="domain" description="CCHC-type" evidence="3">
    <location>
        <begin position="126"/>
        <end position="141"/>
    </location>
</feature>
<proteinExistence type="predicted"/>
<dbReference type="Gene3D" id="4.10.60.10">
    <property type="entry name" value="Zinc finger, CCHC-type"/>
    <property type="match status" value="1"/>
</dbReference>
<organism evidence="4 5">
    <name type="scientific">Cricetulus griseus</name>
    <name type="common">Chinese hamster</name>
    <name type="synonym">Cricetulus barabensis griseus</name>
    <dbReference type="NCBI Taxonomy" id="10029"/>
    <lineage>
        <taxon>Eukaryota</taxon>
        <taxon>Metazoa</taxon>
        <taxon>Chordata</taxon>
        <taxon>Craniata</taxon>
        <taxon>Vertebrata</taxon>
        <taxon>Euteleostomi</taxon>
        <taxon>Mammalia</taxon>
        <taxon>Eutheria</taxon>
        <taxon>Euarchontoglires</taxon>
        <taxon>Glires</taxon>
        <taxon>Rodentia</taxon>
        <taxon>Myomorpha</taxon>
        <taxon>Muroidea</taxon>
        <taxon>Cricetidae</taxon>
        <taxon>Cricetinae</taxon>
        <taxon>Cricetulus</taxon>
    </lineage>
</organism>
<name>A0A9J7GMU7_CRIGR</name>
<keyword evidence="1" id="KW-0862">Zinc</keyword>
<dbReference type="GO" id="GO:0008270">
    <property type="term" value="F:zinc ion binding"/>
    <property type="evidence" value="ECO:0007669"/>
    <property type="project" value="UniProtKB-KW"/>
</dbReference>
<dbReference type="Pfam" id="PF19317">
    <property type="entry name" value="Gag_p24_C"/>
    <property type="match status" value="1"/>
</dbReference>
<dbReference type="Pfam" id="PF14787">
    <property type="entry name" value="zf-CCHC_5"/>
    <property type="match status" value="1"/>
</dbReference>
<evidence type="ECO:0000256" key="1">
    <source>
        <dbReference type="PROSITE-ProRule" id="PRU00047"/>
    </source>
</evidence>
<dbReference type="PANTHER" id="PTHR40389">
    <property type="entry name" value="ENDOGENOUS RETROVIRUS GROUP K MEMBER 24 GAG POLYPROTEIN-RELATED"/>
    <property type="match status" value="1"/>
</dbReference>
<reference evidence="4" key="2">
    <citation type="journal article" date="2020" name="Biotechnol. Bioeng.">
        <title>Chromosome-scale scaffolds for the Chinese hamster reference genome assembly to facilitate the study of the CHO epigenome.</title>
        <authorList>
            <person name="Hilliard W."/>
            <person name="MacDonald M."/>
            <person name="Lee K.H."/>
        </authorList>
    </citation>
    <scope>NUCLEOTIDE SEQUENCE [LARGE SCALE GENOMIC DNA]</scope>
    <source>
        <strain evidence="4">17A/GY</strain>
    </source>
</reference>
<evidence type="ECO:0000259" key="3">
    <source>
        <dbReference type="PROSITE" id="PS50158"/>
    </source>
</evidence>
<dbReference type="PANTHER" id="PTHR40389:SF3">
    <property type="entry name" value="IGE-BINDING PROTEIN"/>
    <property type="match status" value="1"/>
</dbReference>
<dbReference type="KEGG" id="cge:113837704"/>
<evidence type="ECO:0000313" key="4">
    <source>
        <dbReference type="Proteomes" id="UP001108280"/>
    </source>
</evidence>
<dbReference type="RefSeq" id="XP_027288827.2">
    <property type="nucleotide sequence ID" value="XM_027433026.2"/>
</dbReference>
<protein>
    <submittedName>
        <fullName evidence="5">Endogenous retrovirus group K member 10 Gag polyprotein-like</fullName>
    </submittedName>
</protein>
<dbReference type="GeneID" id="113837704"/>
<dbReference type="SUPFAM" id="SSF57756">
    <property type="entry name" value="Retrovirus zinc finger-like domains"/>
    <property type="match status" value="2"/>
</dbReference>